<dbReference type="Pfam" id="PF00300">
    <property type="entry name" value="His_Phos_1"/>
    <property type="match status" value="1"/>
</dbReference>
<sequence>MLILVRHAMPAFGPDVPPHEWPLSEEGRAAARRLTARLPPDAHLVASEERKAWQTLGGGENVVRDGRFNEVGRVEPQGGDFRRLRRMYVEGVDHAGWEPRPEVVRRFEEGIAEHLTGAGGRPLLVATHGMAMTVWLTARLALADPGGFWEDLRFPDAHLVDMDGGTVRSRRHILI</sequence>
<keyword evidence="2" id="KW-1185">Reference proteome</keyword>
<dbReference type="RefSeq" id="WP_141959713.1">
    <property type="nucleotide sequence ID" value="NZ_VFOZ01000001.1"/>
</dbReference>
<dbReference type="SUPFAM" id="SSF53254">
    <property type="entry name" value="Phosphoglycerate mutase-like"/>
    <property type="match status" value="1"/>
</dbReference>
<protein>
    <submittedName>
        <fullName evidence="1">Broad specificity phosphatase PhoE</fullName>
    </submittedName>
</protein>
<dbReference type="Gene3D" id="3.40.50.1240">
    <property type="entry name" value="Phosphoglycerate mutase-like"/>
    <property type="match status" value="1"/>
</dbReference>
<dbReference type="Proteomes" id="UP000316096">
    <property type="component" value="Unassembled WGS sequence"/>
</dbReference>
<evidence type="ECO:0000313" key="1">
    <source>
        <dbReference type="EMBL" id="TQM00287.1"/>
    </source>
</evidence>
<dbReference type="OrthoDB" id="3288205at2"/>
<comment type="caution">
    <text evidence="1">The sequence shown here is derived from an EMBL/GenBank/DDBJ whole genome shotgun (WGS) entry which is preliminary data.</text>
</comment>
<evidence type="ECO:0000313" key="2">
    <source>
        <dbReference type="Proteomes" id="UP000316096"/>
    </source>
</evidence>
<dbReference type="EMBL" id="VFOZ01000001">
    <property type="protein sequence ID" value="TQM00287.1"/>
    <property type="molecule type" value="Genomic_DNA"/>
</dbReference>
<dbReference type="SMART" id="SM00855">
    <property type="entry name" value="PGAM"/>
    <property type="match status" value="1"/>
</dbReference>
<dbReference type="InterPro" id="IPR029033">
    <property type="entry name" value="His_PPase_superfam"/>
</dbReference>
<organism evidence="1 2">
    <name type="scientific">Actinoallomurus bryophytorum</name>
    <dbReference type="NCBI Taxonomy" id="1490222"/>
    <lineage>
        <taxon>Bacteria</taxon>
        <taxon>Bacillati</taxon>
        <taxon>Actinomycetota</taxon>
        <taxon>Actinomycetes</taxon>
        <taxon>Streptosporangiales</taxon>
        <taxon>Thermomonosporaceae</taxon>
        <taxon>Actinoallomurus</taxon>
    </lineage>
</organism>
<reference evidence="1 2" key="1">
    <citation type="submission" date="2019-06" db="EMBL/GenBank/DDBJ databases">
        <title>Sequencing the genomes of 1000 actinobacteria strains.</title>
        <authorList>
            <person name="Klenk H.-P."/>
        </authorList>
    </citation>
    <scope>NUCLEOTIDE SEQUENCE [LARGE SCALE GENOMIC DNA]</scope>
    <source>
        <strain evidence="1 2">DSM 102200</strain>
    </source>
</reference>
<dbReference type="InterPro" id="IPR013078">
    <property type="entry name" value="His_Pase_superF_clade-1"/>
</dbReference>
<proteinExistence type="predicted"/>
<gene>
    <name evidence="1" type="ORF">FB559_5998</name>
</gene>
<accession>A0A543CT54</accession>
<dbReference type="AlphaFoldDB" id="A0A543CT54"/>
<name>A0A543CT54_9ACTN</name>